<evidence type="ECO:0000313" key="1">
    <source>
        <dbReference type="EMBL" id="MFC3885580.1"/>
    </source>
</evidence>
<dbReference type="RefSeq" id="WP_377917988.1">
    <property type="nucleotide sequence ID" value="NZ_JBHRZT010000072.1"/>
</dbReference>
<keyword evidence="2" id="KW-1185">Reference proteome</keyword>
<sequence>MTVFLGPGVHDWPANGPQDIVWLSTAPVVGSPIYPICLDVAESALAAAPSSLIRAVCDTLAPTWDELQQFGLTTMSADAPTWDDVKDIEYDVVDLQAVLAQYVGSLGPGFGVILRHPQRYDITATQFVLRLIHQAKRTGFHVAIEAPYALARDSHYQLILENFTPVPMQQYNEPLLDVNDLATQLVAICPHGIPIWVLERLGVSFTTNTCVGPAGEPWAFLSVSNRLTVLKHLSSAYRRELSARLFDEWSPDGWGYLRRAGHAIAAADQERMLAHHIPYLYGIKTSGRFFLFKHYVGLLKSFGTQDRDFSQILSTLVSAARLAPRIELERGFEEAVGFYEQALQICTDPVKRVELIYEVANIYAGQRKPEYLVKSRHWYKLGYEALSNILNLEDRVRSEIQLANGLALVEYHEHHNGKALRLELHAQSLAGRVARQFPNVERWATPLLNFNMAKLLEKRFSDIPSAMKLLEKNVALDDYISRERALAELARLYFTQGEYRRVVDLLTNVFEKGVSIYLTPKEEFMGRSILTVSLLVIGDTNRLRYHLHNLNRLADTLNSSKAEEIVDKIRKAYQSIA</sequence>
<evidence type="ECO:0008006" key="3">
    <source>
        <dbReference type="Google" id="ProtNLM"/>
    </source>
</evidence>
<protein>
    <recommendedName>
        <fullName evidence="3">Tetratricopeptide repeat protein</fullName>
    </recommendedName>
</protein>
<organism evidence="1 2">
    <name type="scientific">Bacillus songklensis</name>
    <dbReference type="NCBI Taxonomy" id="1069116"/>
    <lineage>
        <taxon>Bacteria</taxon>
        <taxon>Bacillati</taxon>
        <taxon>Bacillota</taxon>
        <taxon>Bacilli</taxon>
        <taxon>Bacillales</taxon>
        <taxon>Bacillaceae</taxon>
        <taxon>Bacillus</taxon>
    </lineage>
</organism>
<gene>
    <name evidence="1" type="ORF">ACFOU2_19750</name>
</gene>
<dbReference type="EMBL" id="JBHRZT010000072">
    <property type="protein sequence ID" value="MFC3885580.1"/>
    <property type="molecule type" value="Genomic_DNA"/>
</dbReference>
<dbReference type="InterPro" id="IPR011990">
    <property type="entry name" value="TPR-like_helical_dom_sf"/>
</dbReference>
<evidence type="ECO:0000313" key="2">
    <source>
        <dbReference type="Proteomes" id="UP001595752"/>
    </source>
</evidence>
<proteinExistence type="predicted"/>
<accession>A0ABV8B6S8</accession>
<dbReference type="Gene3D" id="1.25.40.10">
    <property type="entry name" value="Tetratricopeptide repeat domain"/>
    <property type="match status" value="1"/>
</dbReference>
<reference evidence="2" key="1">
    <citation type="journal article" date="2019" name="Int. J. Syst. Evol. Microbiol.">
        <title>The Global Catalogue of Microorganisms (GCM) 10K type strain sequencing project: providing services to taxonomists for standard genome sequencing and annotation.</title>
        <authorList>
            <consortium name="The Broad Institute Genomics Platform"/>
            <consortium name="The Broad Institute Genome Sequencing Center for Infectious Disease"/>
            <person name="Wu L."/>
            <person name="Ma J."/>
        </authorList>
    </citation>
    <scope>NUCLEOTIDE SEQUENCE [LARGE SCALE GENOMIC DNA]</scope>
    <source>
        <strain evidence="2">CCUG 61889</strain>
    </source>
</reference>
<dbReference type="SUPFAM" id="SSF48452">
    <property type="entry name" value="TPR-like"/>
    <property type="match status" value="1"/>
</dbReference>
<dbReference type="Proteomes" id="UP001595752">
    <property type="component" value="Unassembled WGS sequence"/>
</dbReference>
<comment type="caution">
    <text evidence="1">The sequence shown here is derived from an EMBL/GenBank/DDBJ whole genome shotgun (WGS) entry which is preliminary data.</text>
</comment>
<name>A0ABV8B6S8_9BACI</name>